<name>A0ABU1K1P7_9FLAO</name>
<evidence type="ECO:0000313" key="1">
    <source>
        <dbReference type="EMBL" id="MDR6299549.1"/>
    </source>
</evidence>
<dbReference type="Pfam" id="PF25593">
    <property type="entry name" value="GldD_lipo"/>
    <property type="match status" value="1"/>
</dbReference>
<dbReference type="Proteomes" id="UP001257659">
    <property type="component" value="Unassembled WGS sequence"/>
</dbReference>
<organism evidence="1 2">
    <name type="scientific">Mesonia maritima</name>
    <dbReference type="NCBI Taxonomy" id="1793873"/>
    <lineage>
        <taxon>Bacteria</taxon>
        <taxon>Pseudomonadati</taxon>
        <taxon>Bacteroidota</taxon>
        <taxon>Flavobacteriia</taxon>
        <taxon>Flavobacteriales</taxon>
        <taxon>Flavobacteriaceae</taxon>
        <taxon>Mesonia</taxon>
    </lineage>
</organism>
<accession>A0ABU1K1P7</accession>
<sequence>MKNLLEKRDLTTPKFASKRNSFLAVFVLFFLFSCEEAVKPKPKAYLALEYPEAEYDKVSSNCPYTFQVNRNSVVKPARSGNPCWIDIEYPDMKGTIFITYQPVRDNLKKLLIDAQKLPLEHTIKADEIEGDTYINDKHKTYGTFYEVKGDAASQAQFYLTDSTDHFLTGSIYFRAKPNFDSIVPAAAYLQKDIRHLMETVEWK</sequence>
<keyword evidence="1" id="KW-0449">Lipoprotein</keyword>
<comment type="caution">
    <text evidence="1">The sequence shown here is derived from an EMBL/GenBank/DDBJ whole genome shotgun (WGS) entry which is preliminary data.</text>
</comment>
<proteinExistence type="predicted"/>
<gene>
    <name evidence="1" type="ORF">GGR31_000165</name>
</gene>
<dbReference type="PROSITE" id="PS51257">
    <property type="entry name" value="PROKAR_LIPOPROTEIN"/>
    <property type="match status" value="1"/>
</dbReference>
<keyword evidence="2" id="KW-1185">Reference proteome</keyword>
<dbReference type="EMBL" id="JAVDQA010000001">
    <property type="protein sequence ID" value="MDR6299549.1"/>
    <property type="molecule type" value="Genomic_DNA"/>
</dbReference>
<protein>
    <submittedName>
        <fullName evidence="1">Gliding motility-associated lipoprotein GldD</fullName>
    </submittedName>
</protein>
<dbReference type="RefSeq" id="WP_309726337.1">
    <property type="nucleotide sequence ID" value="NZ_JAVDQA010000001.1"/>
</dbReference>
<reference evidence="1 2" key="1">
    <citation type="submission" date="2023-07" db="EMBL/GenBank/DDBJ databases">
        <title>Genomic Encyclopedia of Type Strains, Phase IV (KMG-IV): sequencing the most valuable type-strain genomes for metagenomic binning, comparative biology and taxonomic classification.</title>
        <authorList>
            <person name="Goeker M."/>
        </authorList>
    </citation>
    <scope>NUCLEOTIDE SEQUENCE [LARGE SCALE GENOMIC DNA]</scope>
    <source>
        <strain evidence="1 2">DSM 102814</strain>
    </source>
</reference>
<dbReference type="InterPro" id="IPR019850">
    <property type="entry name" value="GldD-like"/>
</dbReference>
<dbReference type="NCBIfam" id="TIGR03512">
    <property type="entry name" value="GldD_lipo"/>
    <property type="match status" value="1"/>
</dbReference>
<evidence type="ECO:0000313" key="2">
    <source>
        <dbReference type="Proteomes" id="UP001257659"/>
    </source>
</evidence>